<keyword evidence="2" id="KW-1185">Reference proteome</keyword>
<proteinExistence type="predicted"/>
<gene>
    <name evidence="1" type="ORF">M0696_09470</name>
</gene>
<dbReference type="EMBL" id="CP096590">
    <property type="protein sequence ID" value="UPV80896.1"/>
    <property type="molecule type" value="Genomic_DNA"/>
</dbReference>
<name>A0ACD4A3T9_9BACI</name>
<reference evidence="1" key="1">
    <citation type="submission" date="2022-04" db="EMBL/GenBank/DDBJ databases">
        <title>Complete genome of Bacillus.</title>
        <authorList>
            <person name="Kong X."/>
            <person name="Hou M."/>
        </authorList>
    </citation>
    <scope>NUCLEOTIDE SEQUENCE</scope>
    <source>
        <strain evidence="1">A78.1</strain>
    </source>
</reference>
<organism evidence="1 2">
    <name type="scientific">Bacillus rugosus</name>
    <dbReference type="NCBI Taxonomy" id="2715209"/>
    <lineage>
        <taxon>Bacteria</taxon>
        <taxon>Bacillati</taxon>
        <taxon>Bacillota</taxon>
        <taxon>Bacilli</taxon>
        <taxon>Bacillales</taxon>
        <taxon>Bacillaceae</taxon>
        <taxon>Bacillus</taxon>
    </lineage>
</organism>
<dbReference type="Proteomes" id="UP000830837">
    <property type="component" value="Chromosome"/>
</dbReference>
<evidence type="ECO:0000313" key="1">
    <source>
        <dbReference type="EMBL" id="UPV80896.1"/>
    </source>
</evidence>
<evidence type="ECO:0000313" key="2">
    <source>
        <dbReference type="Proteomes" id="UP000830837"/>
    </source>
</evidence>
<sequence length="94" mass="10747">MQRSITMKKKTIKWLLLIMRKCFMPATKFREGIVFIKLKHASVFILAIVLIGFVSIYLTNTQKDVQEARRGHTASVGYFTDGHSFEIASRGHTS</sequence>
<protein>
    <submittedName>
        <fullName evidence="1">Aspartate phosphatase</fullName>
    </submittedName>
</protein>
<accession>A0ACD4A3T9</accession>